<dbReference type="PANTHER" id="PTHR48047">
    <property type="entry name" value="GLYCOSYLTRANSFERASE"/>
    <property type="match status" value="1"/>
</dbReference>
<dbReference type="Gene3D" id="3.40.50.2000">
    <property type="entry name" value="Glycogen Phosphorylase B"/>
    <property type="match status" value="2"/>
</dbReference>
<dbReference type="Pfam" id="PF00201">
    <property type="entry name" value="UDPGT"/>
    <property type="match status" value="1"/>
</dbReference>
<dbReference type="OMA" id="VEQYAPH"/>
<keyword evidence="3 4" id="KW-0808">Transferase</keyword>
<sequence length="491" mass="55773">MEDQTKPKLKSIFLPFLSTSHIIPLVDMARLFALHGVDVTIISTKYNSTIFQNSINLDASRGRSIRTHIIDFPAEKVGIPAGIEAFNVNTPKEMIPKIYMGLYILQPDIEKLFETLQPDFIVTDMFFPWSADVAKKLGIPRIMFHGASYLARSAAHSVEVYRPHLKAESDTDKFVIPDLPDELEMTRLQLPDWLRSPNQYAELMKVIKESEKKSFGSVFNSFYKLESEYYDHYKKVMGTKSWGLGPVSLWANQDDSDKAARGYARKEEGAKEEGWLKWLNSKPDGSVLYVSFGSMNKFPYSQLVEIAHALENSGHNFIWVVRKNEENEEGGVFLEEFEKKMKESGKGYLIWGWAPQLLILENHAIGGLVSHCGWNTVVESVNVGLPTVTWPLFAEHFFNEKLVVDVLKIGVPVGAKEWRNWNEFGSEVVKREDIGNAIRLMMEGGEEEVAMRKRVKELSVEAKKAIKVGGSSYNNMVELIQELRSIKLAKV</sequence>
<dbReference type="EMBL" id="PSQE01000005">
    <property type="protein sequence ID" value="RHN53990.1"/>
    <property type="molecule type" value="Genomic_DNA"/>
</dbReference>
<evidence type="ECO:0000256" key="5">
    <source>
        <dbReference type="RuleBase" id="RU362057"/>
    </source>
</evidence>
<dbReference type="AlphaFoldDB" id="G7K5A2"/>
<dbReference type="EnsemblPlants" id="AES94639">
    <property type="protein sequence ID" value="AES94639"/>
    <property type="gene ID" value="MTR_5g016660"/>
</dbReference>
<dbReference type="EC" id="2.4.1.-" evidence="5"/>
<dbReference type="PANTHER" id="PTHR48047:SF150">
    <property type="entry name" value="SOLANIDINE UDP-GLUCOSE GLUCOSYLTRANSFERASE 1"/>
    <property type="match status" value="1"/>
</dbReference>
<dbReference type="SUPFAM" id="SSF53756">
    <property type="entry name" value="UDP-Glycosyltransferase/glycogen phosphorylase"/>
    <property type="match status" value="1"/>
</dbReference>
<protein>
    <recommendedName>
        <fullName evidence="5">Glycosyltransferase</fullName>
        <ecNumber evidence="5">2.4.1.-</ecNumber>
    </recommendedName>
</protein>
<dbReference type="HOGENOM" id="CLU_001724_2_2_1"/>
<evidence type="ECO:0000313" key="9">
    <source>
        <dbReference type="Proteomes" id="UP000002051"/>
    </source>
</evidence>
<dbReference type="Proteomes" id="UP000265566">
    <property type="component" value="Chromosome 5"/>
</dbReference>
<organism evidence="6 9">
    <name type="scientific">Medicago truncatula</name>
    <name type="common">Barrel medic</name>
    <name type="synonym">Medicago tribuloides</name>
    <dbReference type="NCBI Taxonomy" id="3880"/>
    <lineage>
        <taxon>Eukaryota</taxon>
        <taxon>Viridiplantae</taxon>
        <taxon>Streptophyta</taxon>
        <taxon>Embryophyta</taxon>
        <taxon>Tracheophyta</taxon>
        <taxon>Spermatophyta</taxon>
        <taxon>Magnoliopsida</taxon>
        <taxon>eudicotyledons</taxon>
        <taxon>Gunneridae</taxon>
        <taxon>Pentapetalae</taxon>
        <taxon>rosids</taxon>
        <taxon>fabids</taxon>
        <taxon>Fabales</taxon>
        <taxon>Fabaceae</taxon>
        <taxon>Papilionoideae</taxon>
        <taxon>50 kb inversion clade</taxon>
        <taxon>NPAAA clade</taxon>
        <taxon>Hologalegina</taxon>
        <taxon>IRL clade</taxon>
        <taxon>Trifolieae</taxon>
        <taxon>Medicago</taxon>
    </lineage>
</organism>
<evidence type="ECO:0000313" key="7">
    <source>
        <dbReference type="EMBL" id="RHN53990.1"/>
    </source>
</evidence>
<dbReference type="GO" id="GO:0035251">
    <property type="term" value="F:UDP-glucosyltransferase activity"/>
    <property type="evidence" value="ECO:0000318"/>
    <property type="project" value="GO_Central"/>
</dbReference>
<dbReference type="PROSITE" id="PS00375">
    <property type="entry name" value="UDPGT"/>
    <property type="match status" value="1"/>
</dbReference>
<dbReference type="Proteomes" id="UP000002051">
    <property type="component" value="Chromosome 5"/>
</dbReference>
<dbReference type="FunFam" id="3.40.50.2000:FF:000071">
    <property type="entry name" value="Glycosyltransferase"/>
    <property type="match status" value="1"/>
</dbReference>
<dbReference type="OrthoDB" id="5835829at2759"/>
<dbReference type="FunFam" id="3.40.50.2000:FF:000202">
    <property type="entry name" value="Glycosyltransferase"/>
    <property type="match status" value="1"/>
</dbReference>
<evidence type="ECO:0000256" key="3">
    <source>
        <dbReference type="ARBA" id="ARBA00022679"/>
    </source>
</evidence>
<accession>G7K5A2</accession>
<keyword evidence="9" id="KW-1185">Reference proteome</keyword>
<dbReference type="KEGG" id="mtr:11409873"/>
<dbReference type="Gramene" id="rna28965">
    <property type="protein sequence ID" value="RHN53990.1"/>
    <property type="gene ID" value="gene28965"/>
</dbReference>
<reference evidence="6 9" key="2">
    <citation type="journal article" date="2014" name="BMC Genomics">
        <title>An improved genome release (version Mt4.0) for the model legume Medicago truncatula.</title>
        <authorList>
            <person name="Tang H."/>
            <person name="Krishnakumar V."/>
            <person name="Bidwell S."/>
            <person name="Rosen B."/>
            <person name="Chan A."/>
            <person name="Zhou S."/>
            <person name="Gentzbittel L."/>
            <person name="Childs K.L."/>
            <person name="Yandell M."/>
            <person name="Gundlach H."/>
            <person name="Mayer K.F."/>
            <person name="Schwartz D.C."/>
            <person name="Town C.D."/>
        </authorList>
    </citation>
    <scope>GENOME REANNOTATION</scope>
    <source>
        <strain evidence="6">A17</strain>
        <strain evidence="8 9">cv. Jemalong A17</strain>
    </source>
</reference>
<reference evidence="7" key="4">
    <citation type="journal article" date="2018" name="Nat. Plants">
        <title>Whole-genome landscape of Medicago truncatula symbiotic genes.</title>
        <authorList>
            <person name="Pecrix Y."/>
            <person name="Gamas P."/>
            <person name="Carrere S."/>
        </authorList>
    </citation>
    <scope>NUCLEOTIDE SEQUENCE</scope>
    <source>
        <tissue evidence="7">Leaves</tissue>
    </source>
</reference>
<reference evidence="8" key="3">
    <citation type="submission" date="2015-04" db="UniProtKB">
        <authorList>
            <consortium name="EnsemblPlants"/>
        </authorList>
    </citation>
    <scope>IDENTIFICATION</scope>
    <source>
        <strain evidence="8">cv. Jemalong A17</strain>
    </source>
</reference>
<evidence type="ECO:0000313" key="6">
    <source>
        <dbReference type="EMBL" id="AES94639.1"/>
    </source>
</evidence>
<reference evidence="6 9" key="1">
    <citation type="journal article" date="2011" name="Nature">
        <title>The Medicago genome provides insight into the evolution of rhizobial symbioses.</title>
        <authorList>
            <person name="Young N.D."/>
            <person name="Debelle F."/>
            <person name="Oldroyd G.E."/>
            <person name="Geurts R."/>
            <person name="Cannon S.B."/>
            <person name="Udvardi M.K."/>
            <person name="Benedito V.A."/>
            <person name="Mayer K.F."/>
            <person name="Gouzy J."/>
            <person name="Schoof H."/>
            <person name="Van de Peer Y."/>
            <person name="Proost S."/>
            <person name="Cook D.R."/>
            <person name="Meyers B.C."/>
            <person name="Spannagl M."/>
            <person name="Cheung F."/>
            <person name="De Mita S."/>
            <person name="Krishnakumar V."/>
            <person name="Gundlach H."/>
            <person name="Zhou S."/>
            <person name="Mudge J."/>
            <person name="Bharti A.K."/>
            <person name="Murray J.D."/>
            <person name="Naoumkina M.A."/>
            <person name="Rosen B."/>
            <person name="Silverstein K.A."/>
            <person name="Tang H."/>
            <person name="Rombauts S."/>
            <person name="Zhao P.X."/>
            <person name="Zhou P."/>
            <person name="Barbe V."/>
            <person name="Bardou P."/>
            <person name="Bechner M."/>
            <person name="Bellec A."/>
            <person name="Berger A."/>
            <person name="Berges H."/>
            <person name="Bidwell S."/>
            <person name="Bisseling T."/>
            <person name="Choisne N."/>
            <person name="Couloux A."/>
            <person name="Denny R."/>
            <person name="Deshpande S."/>
            <person name="Dai X."/>
            <person name="Doyle J.J."/>
            <person name="Dudez A.M."/>
            <person name="Farmer A.D."/>
            <person name="Fouteau S."/>
            <person name="Franken C."/>
            <person name="Gibelin C."/>
            <person name="Gish J."/>
            <person name="Goldstein S."/>
            <person name="Gonzalez A.J."/>
            <person name="Green P.J."/>
            <person name="Hallab A."/>
            <person name="Hartog M."/>
            <person name="Hua A."/>
            <person name="Humphray S.J."/>
            <person name="Jeong D.H."/>
            <person name="Jing Y."/>
            <person name="Jocker A."/>
            <person name="Kenton S.M."/>
            <person name="Kim D.J."/>
            <person name="Klee K."/>
            <person name="Lai H."/>
            <person name="Lang C."/>
            <person name="Lin S."/>
            <person name="Macmil S.L."/>
            <person name="Magdelenat G."/>
            <person name="Matthews L."/>
            <person name="McCorrison J."/>
            <person name="Monaghan E.L."/>
            <person name="Mun J.H."/>
            <person name="Najar F.Z."/>
            <person name="Nicholson C."/>
            <person name="Noirot C."/>
            <person name="O'Bleness M."/>
            <person name="Paule C.R."/>
            <person name="Poulain J."/>
            <person name="Prion F."/>
            <person name="Qin B."/>
            <person name="Qu C."/>
            <person name="Retzel E.F."/>
            <person name="Riddle C."/>
            <person name="Sallet E."/>
            <person name="Samain S."/>
            <person name="Samson N."/>
            <person name="Sanders I."/>
            <person name="Saurat O."/>
            <person name="Scarpelli C."/>
            <person name="Schiex T."/>
            <person name="Segurens B."/>
            <person name="Severin A.J."/>
            <person name="Sherrier D.J."/>
            <person name="Shi R."/>
            <person name="Sims S."/>
            <person name="Singer S.R."/>
            <person name="Sinharoy S."/>
            <person name="Sterck L."/>
            <person name="Viollet A."/>
            <person name="Wang B.B."/>
            <person name="Wang K."/>
            <person name="Wang M."/>
            <person name="Wang X."/>
            <person name="Warfsmann J."/>
            <person name="Weissenbach J."/>
            <person name="White D.D."/>
            <person name="White J.D."/>
            <person name="Wiley G.B."/>
            <person name="Wincker P."/>
            <person name="Xing Y."/>
            <person name="Yang L."/>
            <person name="Yao Z."/>
            <person name="Ying F."/>
            <person name="Zhai J."/>
            <person name="Zhou L."/>
            <person name="Zuber A."/>
            <person name="Denarie J."/>
            <person name="Dixon R.A."/>
            <person name="May G.D."/>
            <person name="Schwartz D.C."/>
            <person name="Rogers J."/>
            <person name="Quetier F."/>
            <person name="Town C.D."/>
            <person name="Roe B.A."/>
        </authorList>
    </citation>
    <scope>NUCLEOTIDE SEQUENCE [LARGE SCALE GENOMIC DNA]</scope>
    <source>
        <strain evidence="6">A17</strain>
        <strain evidence="8 9">cv. Jemalong A17</strain>
    </source>
</reference>
<evidence type="ECO:0000256" key="4">
    <source>
        <dbReference type="RuleBase" id="RU003718"/>
    </source>
</evidence>
<keyword evidence="2 4" id="KW-0328">Glycosyltransferase</keyword>
<dbReference type="InterPro" id="IPR035595">
    <property type="entry name" value="UDP_glycos_trans_CS"/>
</dbReference>
<evidence type="ECO:0000256" key="2">
    <source>
        <dbReference type="ARBA" id="ARBA00022676"/>
    </source>
</evidence>
<dbReference type="InterPro" id="IPR002213">
    <property type="entry name" value="UDP_glucos_trans"/>
</dbReference>
<evidence type="ECO:0000313" key="8">
    <source>
        <dbReference type="EnsemblPlants" id="AES94639"/>
    </source>
</evidence>
<dbReference type="CDD" id="cd03784">
    <property type="entry name" value="GT1_Gtf-like"/>
    <property type="match status" value="1"/>
</dbReference>
<evidence type="ECO:0000256" key="1">
    <source>
        <dbReference type="ARBA" id="ARBA00009995"/>
    </source>
</evidence>
<dbReference type="SMR" id="G7K5A2"/>
<dbReference type="EMBL" id="CM001221">
    <property type="protein sequence ID" value="AES94639.1"/>
    <property type="molecule type" value="Genomic_DNA"/>
</dbReference>
<proteinExistence type="inferred from homology"/>
<name>G7K5A2_MEDTR</name>
<comment type="similarity">
    <text evidence="1 4">Belongs to the UDP-glycosyltransferase family.</text>
</comment>
<dbReference type="eggNOG" id="KOG1192">
    <property type="taxonomic scope" value="Eukaryota"/>
</dbReference>
<gene>
    <name evidence="8" type="primary">11409873</name>
    <name evidence="6" type="ordered locus">MTR_5g016660</name>
    <name evidence="7" type="ORF">MtrunA17_Chr5g0401851</name>
</gene>
<dbReference type="PaxDb" id="3880-AES94639"/>